<dbReference type="HOGENOM" id="CLU_000445_89_6_9"/>
<sequence>MIKSLYVRTVLVFIGAVILSLAVSFAISDQLYSRQLDGLVEEQMIRNGRHIISSLQQTSPENRDAFLNGFSLLYRIEIYNSRKQPVYNNNPQGPLGFFGEAQIGSVLSGGIYHGKASHIGRGPYLLIGLPMQLQDQNYALFFSPRFESIETLSDKFRQSLLTVLAIALAVGSLLILIFARYIIQPLRKLNAATRRLAAGDFSVALRSKRKDEVGQLTNSFNYMAGELGMLDRMRTDFVNNVSHEIQSPLTSISGFTKALKHKRMDEAQRLRYLTIIEEESERLSRMGQNLLRLSSLQSGHQPFHQKPVRLDEQLRNVVIACEPQWKSKKLDIELSLAESVLDADEDLLSQVWTNLLHNAIKFTPESGRIHISLAESEDNVTVKVADNGIGIDEADRGHIFDPFYKADKSRTAAVKGNGLGLSLAKRIVQLHHGEITVESQPGHGTTFTVSLPKAGGHSVSN</sequence>
<keyword evidence="5" id="KW-0597">Phosphoprotein</keyword>
<dbReference type="OrthoDB" id="9813151at2"/>
<evidence type="ECO:0000256" key="17">
    <source>
        <dbReference type="SAM" id="Phobius"/>
    </source>
</evidence>
<keyword evidence="4" id="KW-1003">Cell membrane</keyword>
<evidence type="ECO:0000256" key="11">
    <source>
        <dbReference type="ARBA" id="ARBA00022989"/>
    </source>
</evidence>
<dbReference type="SUPFAM" id="SSF55874">
    <property type="entry name" value="ATPase domain of HSP90 chaperone/DNA topoisomerase II/histidine kinase"/>
    <property type="match status" value="1"/>
</dbReference>
<dbReference type="KEGG" id="pbj:VN24_11830"/>
<dbReference type="SMART" id="SM00387">
    <property type="entry name" value="HATPase_c"/>
    <property type="match status" value="1"/>
</dbReference>
<dbReference type="PROSITE" id="PS50109">
    <property type="entry name" value="HIS_KIN"/>
    <property type="match status" value="1"/>
</dbReference>
<evidence type="ECO:0000256" key="9">
    <source>
        <dbReference type="ARBA" id="ARBA00022777"/>
    </source>
</evidence>
<dbReference type="STRING" id="1126833.VN24_11830"/>
<dbReference type="InterPro" id="IPR003660">
    <property type="entry name" value="HAMP_dom"/>
</dbReference>
<accession>A0A0D5NIF6</accession>
<evidence type="ECO:0000256" key="12">
    <source>
        <dbReference type="ARBA" id="ARBA00023012"/>
    </source>
</evidence>
<keyword evidence="10" id="KW-0067">ATP-binding</keyword>
<dbReference type="GO" id="GO:0005524">
    <property type="term" value="F:ATP binding"/>
    <property type="evidence" value="ECO:0007669"/>
    <property type="project" value="UniProtKB-KW"/>
</dbReference>
<keyword evidence="8" id="KW-0547">Nucleotide-binding</keyword>
<dbReference type="PATRIC" id="fig|1126833.4.peg.2587"/>
<dbReference type="AlphaFoldDB" id="A0A0D5NIF6"/>
<dbReference type="CDD" id="cd06225">
    <property type="entry name" value="HAMP"/>
    <property type="match status" value="1"/>
</dbReference>
<keyword evidence="9" id="KW-0418">Kinase</keyword>
<evidence type="ECO:0000256" key="8">
    <source>
        <dbReference type="ARBA" id="ARBA00022741"/>
    </source>
</evidence>
<dbReference type="InterPro" id="IPR036097">
    <property type="entry name" value="HisK_dim/P_sf"/>
</dbReference>
<dbReference type="Pfam" id="PF00512">
    <property type="entry name" value="HisKA"/>
    <property type="match status" value="1"/>
</dbReference>
<dbReference type="SUPFAM" id="SSF158472">
    <property type="entry name" value="HAMP domain-like"/>
    <property type="match status" value="1"/>
</dbReference>
<dbReference type="Pfam" id="PF00672">
    <property type="entry name" value="HAMP"/>
    <property type="match status" value="1"/>
</dbReference>
<dbReference type="SMART" id="SM00304">
    <property type="entry name" value="HAMP"/>
    <property type="match status" value="1"/>
</dbReference>
<gene>
    <name evidence="20" type="ORF">VN24_11830</name>
</gene>
<keyword evidence="11 17" id="KW-1133">Transmembrane helix</keyword>
<dbReference type="Pfam" id="PF02518">
    <property type="entry name" value="HATPase_c"/>
    <property type="match status" value="1"/>
</dbReference>
<organism evidence="20 21">
    <name type="scientific">Paenibacillus beijingensis</name>
    <dbReference type="NCBI Taxonomy" id="1126833"/>
    <lineage>
        <taxon>Bacteria</taxon>
        <taxon>Bacillati</taxon>
        <taxon>Bacillota</taxon>
        <taxon>Bacilli</taxon>
        <taxon>Bacillales</taxon>
        <taxon>Paenibacillaceae</taxon>
        <taxon>Paenibacillus</taxon>
    </lineage>
</organism>
<dbReference type="FunFam" id="1.10.287.130:FF:000001">
    <property type="entry name" value="Two-component sensor histidine kinase"/>
    <property type="match status" value="1"/>
</dbReference>
<dbReference type="PRINTS" id="PR00344">
    <property type="entry name" value="BCTRLSENSOR"/>
</dbReference>
<evidence type="ECO:0000256" key="5">
    <source>
        <dbReference type="ARBA" id="ARBA00022553"/>
    </source>
</evidence>
<keyword evidence="6" id="KW-0808">Transferase</keyword>
<evidence type="ECO:0000256" key="1">
    <source>
        <dbReference type="ARBA" id="ARBA00000085"/>
    </source>
</evidence>
<dbReference type="SMART" id="SM00388">
    <property type="entry name" value="HisKA"/>
    <property type="match status" value="1"/>
</dbReference>
<keyword evidence="14 17" id="KW-0472">Membrane</keyword>
<evidence type="ECO:0000313" key="20">
    <source>
        <dbReference type="EMBL" id="AJY75144.1"/>
    </source>
</evidence>
<evidence type="ECO:0000256" key="13">
    <source>
        <dbReference type="ARBA" id="ARBA00023026"/>
    </source>
</evidence>
<dbReference type="PANTHER" id="PTHR45528">
    <property type="entry name" value="SENSOR HISTIDINE KINASE CPXA"/>
    <property type="match status" value="1"/>
</dbReference>
<dbReference type="CDD" id="cd00082">
    <property type="entry name" value="HisKA"/>
    <property type="match status" value="1"/>
</dbReference>
<evidence type="ECO:0000313" key="21">
    <source>
        <dbReference type="Proteomes" id="UP000032633"/>
    </source>
</evidence>
<evidence type="ECO:0000256" key="7">
    <source>
        <dbReference type="ARBA" id="ARBA00022692"/>
    </source>
</evidence>
<feature type="domain" description="Histidine kinase" evidence="18">
    <location>
        <begin position="240"/>
        <end position="455"/>
    </location>
</feature>
<evidence type="ECO:0000256" key="14">
    <source>
        <dbReference type="ARBA" id="ARBA00023136"/>
    </source>
</evidence>
<dbReference type="Gene3D" id="3.30.565.10">
    <property type="entry name" value="Histidine kinase-like ATPase, C-terminal domain"/>
    <property type="match status" value="1"/>
</dbReference>
<evidence type="ECO:0000256" key="16">
    <source>
        <dbReference type="ARBA" id="ARBA00040841"/>
    </source>
</evidence>
<dbReference type="GO" id="GO:0000155">
    <property type="term" value="F:phosphorelay sensor kinase activity"/>
    <property type="evidence" value="ECO:0007669"/>
    <property type="project" value="InterPro"/>
</dbReference>
<comment type="subcellular location">
    <subcellularLocation>
        <location evidence="2">Cell membrane</location>
        <topology evidence="2">Multi-pass membrane protein</topology>
    </subcellularLocation>
</comment>
<comment type="catalytic activity">
    <reaction evidence="1">
        <text>ATP + protein L-histidine = ADP + protein N-phospho-L-histidine.</text>
        <dbReference type="EC" id="2.7.13.3"/>
    </reaction>
</comment>
<dbReference type="EC" id="2.7.13.3" evidence="3"/>
<evidence type="ECO:0000256" key="4">
    <source>
        <dbReference type="ARBA" id="ARBA00022475"/>
    </source>
</evidence>
<evidence type="ECO:0000256" key="10">
    <source>
        <dbReference type="ARBA" id="ARBA00022840"/>
    </source>
</evidence>
<evidence type="ECO:0000259" key="18">
    <source>
        <dbReference type="PROSITE" id="PS50109"/>
    </source>
</evidence>
<protein>
    <recommendedName>
        <fullName evidence="16">Heme sensor protein HssS</fullName>
        <ecNumber evidence="3">2.7.13.3</ecNumber>
    </recommendedName>
</protein>
<dbReference type="EMBL" id="CP011058">
    <property type="protein sequence ID" value="AJY75144.1"/>
    <property type="molecule type" value="Genomic_DNA"/>
</dbReference>
<dbReference type="InterPro" id="IPR004358">
    <property type="entry name" value="Sig_transdc_His_kin-like_C"/>
</dbReference>
<proteinExistence type="predicted"/>
<keyword evidence="21" id="KW-1185">Reference proteome</keyword>
<comment type="function">
    <text evidence="15">Member of the two-component regulatory system HssS/HssR involved in intracellular heme homeostasis and tempering of staphylococcal virulence. HssS functions as a heme sensor histidine kinase which is autophosphorylated at a histidine residue and transfers its phosphate group to an aspartate residue of HssR. HssR/HssS activates the expression of hrtAB, an efflux pump, in response to extracellular heme, hemin, hemoglobin or blood.</text>
</comment>
<dbReference type="FunFam" id="3.30.565.10:FF:000006">
    <property type="entry name" value="Sensor histidine kinase WalK"/>
    <property type="match status" value="1"/>
</dbReference>
<dbReference type="Proteomes" id="UP000032633">
    <property type="component" value="Chromosome"/>
</dbReference>
<feature type="domain" description="HAMP" evidence="19">
    <location>
        <begin position="180"/>
        <end position="232"/>
    </location>
</feature>
<dbReference type="RefSeq" id="WP_045670577.1">
    <property type="nucleotide sequence ID" value="NZ_CP011058.1"/>
</dbReference>
<dbReference type="SUPFAM" id="SSF47384">
    <property type="entry name" value="Homodimeric domain of signal transducing histidine kinase"/>
    <property type="match status" value="1"/>
</dbReference>
<dbReference type="Gene3D" id="6.10.340.10">
    <property type="match status" value="1"/>
</dbReference>
<dbReference type="Gene3D" id="1.10.287.130">
    <property type="match status" value="1"/>
</dbReference>
<feature type="transmembrane region" description="Helical" evidence="17">
    <location>
        <begin position="6"/>
        <end position="27"/>
    </location>
</feature>
<evidence type="ECO:0000259" key="19">
    <source>
        <dbReference type="PROSITE" id="PS50885"/>
    </source>
</evidence>
<dbReference type="InterPro" id="IPR050398">
    <property type="entry name" value="HssS/ArlS-like"/>
</dbReference>
<evidence type="ECO:0000256" key="3">
    <source>
        <dbReference type="ARBA" id="ARBA00012438"/>
    </source>
</evidence>
<dbReference type="InterPro" id="IPR036890">
    <property type="entry name" value="HATPase_C_sf"/>
</dbReference>
<dbReference type="GO" id="GO:0005886">
    <property type="term" value="C:plasma membrane"/>
    <property type="evidence" value="ECO:0007669"/>
    <property type="project" value="UniProtKB-SubCell"/>
</dbReference>
<reference evidence="20 21" key="1">
    <citation type="journal article" date="2015" name="J. Biotechnol.">
        <title>Complete genome sequence of Paenibacillus beijingensis 7188(T) (=DSM 24997(T)), a novel rhizobacterium from jujube garden soil.</title>
        <authorList>
            <person name="Kwak Y."/>
            <person name="Shin J.H."/>
        </authorList>
    </citation>
    <scope>NUCLEOTIDE SEQUENCE [LARGE SCALE GENOMIC DNA]</scope>
    <source>
        <strain evidence="20 21">DSM 24997</strain>
    </source>
</reference>
<feature type="transmembrane region" description="Helical" evidence="17">
    <location>
        <begin position="160"/>
        <end position="183"/>
    </location>
</feature>
<dbReference type="InterPro" id="IPR003594">
    <property type="entry name" value="HATPase_dom"/>
</dbReference>
<name>A0A0D5NIF6_9BACL</name>
<keyword evidence="13" id="KW-0843">Virulence</keyword>
<evidence type="ECO:0000256" key="2">
    <source>
        <dbReference type="ARBA" id="ARBA00004651"/>
    </source>
</evidence>
<dbReference type="InterPro" id="IPR003661">
    <property type="entry name" value="HisK_dim/P_dom"/>
</dbReference>
<dbReference type="InterPro" id="IPR005467">
    <property type="entry name" value="His_kinase_dom"/>
</dbReference>
<keyword evidence="7 17" id="KW-0812">Transmembrane</keyword>
<dbReference type="CDD" id="cd00075">
    <property type="entry name" value="HATPase"/>
    <property type="match status" value="1"/>
</dbReference>
<reference evidence="21" key="2">
    <citation type="submission" date="2015-03" db="EMBL/GenBank/DDBJ databases">
        <title>Genome sequence of Paenibacillus beijingensis strain DSM 24997T.</title>
        <authorList>
            <person name="Kwak Y."/>
            <person name="Shin J.-H."/>
        </authorList>
    </citation>
    <scope>NUCLEOTIDE SEQUENCE [LARGE SCALE GENOMIC DNA]</scope>
    <source>
        <strain evidence="21">DSM 24997</strain>
    </source>
</reference>
<evidence type="ECO:0000256" key="6">
    <source>
        <dbReference type="ARBA" id="ARBA00022679"/>
    </source>
</evidence>
<evidence type="ECO:0000256" key="15">
    <source>
        <dbReference type="ARBA" id="ARBA00037219"/>
    </source>
</evidence>
<keyword evidence="12" id="KW-0902">Two-component regulatory system</keyword>
<dbReference type="PROSITE" id="PS50885">
    <property type="entry name" value="HAMP"/>
    <property type="match status" value="1"/>
</dbReference>
<dbReference type="PANTHER" id="PTHR45528:SF11">
    <property type="entry name" value="HISTIDINE KINASE"/>
    <property type="match status" value="1"/>
</dbReference>